<accession>A0A4R0I374</accession>
<dbReference type="Proteomes" id="UP000292695">
    <property type="component" value="Unassembled WGS sequence"/>
</dbReference>
<evidence type="ECO:0000313" key="1">
    <source>
        <dbReference type="EMBL" id="TCC19941.1"/>
    </source>
</evidence>
<keyword evidence="2" id="KW-1185">Reference proteome</keyword>
<organism evidence="1 2">
    <name type="scientific">Kribbella sindirgiensis</name>
    <dbReference type="NCBI Taxonomy" id="1124744"/>
    <lineage>
        <taxon>Bacteria</taxon>
        <taxon>Bacillati</taxon>
        <taxon>Actinomycetota</taxon>
        <taxon>Actinomycetes</taxon>
        <taxon>Propionibacteriales</taxon>
        <taxon>Kribbellaceae</taxon>
        <taxon>Kribbella</taxon>
    </lineage>
</organism>
<proteinExistence type="predicted"/>
<evidence type="ECO:0000313" key="2">
    <source>
        <dbReference type="Proteomes" id="UP000292695"/>
    </source>
</evidence>
<comment type="caution">
    <text evidence="1">The sequence shown here is derived from an EMBL/GenBank/DDBJ whole genome shotgun (WGS) entry which is preliminary data.</text>
</comment>
<gene>
    <name evidence="1" type="ORF">E0H50_37560</name>
</gene>
<reference evidence="1 2" key="1">
    <citation type="submission" date="2019-02" db="EMBL/GenBank/DDBJ databases">
        <title>Kribbella capetownensis sp. nov. and Kribbella speibonae sp. nov., isolated from soil.</title>
        <authorList>
            <person name="Curtis S.M."/>
            <person name="Norton I."/>
            <person name="Everest G.J."/>
            <person name="Meyers P.R."/>
        </authorList>
    </citation>
    <scope>NUCLEOTIDE SEQUENCE [LARGE SCALE GENOMIC DNA]</scope>
    <source>
        <strain evidence="1 2">DSM 27082</strain>
    </source>
</reference>
<dbReference type="RefSeq" id="WP_131295864.1">
    <property type="nucleotide sequence ID" value="NZ_SJKA01000022.1"/>
</dbReference>
<name>A0A4R0I374_9ACTN</name>
<sequence>MSESRAQERFDALSADTKVEILSQVFQILEYDDEGSPGNDWSSDTTQNLGDLFASYGITFTAPGGEG</sequence>
<protein>
    <submittedName>
        <fullName evidence="1">Uncharacterized protein</fullName>
    </submittedName>
</protein>
<dbReference type="EMBL" id="SJKA01000022">
    <property type="protein sequence ID" value="TCC19941.1"/>
    <property type="molecule type" value="Genomic_DNA"/>
</dbReference>
<dbReference type="AlphaFoldDB" id="A0A4R0I374"/>